<feature type="non-terminal residue" evidence="2">
    <location>
        <position position="25"/>
    </location>
</feature>
<evidence type="ECO:0000313" key="2">
    <source>
        <dbReference type="EMBL" id="TWW09490.1"/>
    </source>
</evidence>
<dbReference type="EMBL" id="SRHE01000262">
    <property type="protein sequence ID" value="TWW09490.1"/>
    <property type="molecule type" value="Genomic_DNA"/>
</dbReference>
<protein>
    <submittedName>
        <fullName evidence="2">Uncharacterized protein</fullName>
    </submittedName>
</protein>
<keyword evidence="3" id="KW-1185">Reference proteome</keyword>
<reference evidence="2 3" key="1">
    <citation type="submission" date="2019-08" db="EMBL/GenBank/DDBJ databases">
        <title>100 year-old enigma solved: identification of Planctomyces bekefii, the type genus and species of the phylum Planctomycetes.</title>
        <authorList>
            <person name="Svetlana D.N."/>
            <person name="Overmann J."/>
        </authorList>
    </citation>
    <scope>NUCLEOTIDE SEQUENCE [LARGE SCALE GENOMIC DNA]</scope>
    <source>
        <strain evidence="2">Phe10_nw2017</strain>
    </source>
</reference>
<accession>A0A5C6M3Z9</accession>
<dbReference type="EMBL" id="SRHE01000262">
    <property type="protein sequence ID" value="TWW09485.1"/>
    <property type="molecule type" value="Genomic_DNA"/>
</dbReference>
<evidence type="ECO:0000313" key="1">
    <source>
        <dbReference type="EMBL" id="TWW09485.1"/>
    </source>
</evidence>
<dbReference type="AlphaFoldDB" id="A0A5C6M3Z9"/>
<comment type="caution">
    <text evidence="2">The sequence shown here is derived from an EMBL/GenBank/DDBJ whole genome shotgun (WGS) entry which is preliminary data.</text>
</comment>
<organism evidence="2 3">
    <name type="scientific">Planctomyces bekefii</name>
    <dbReference type="NCBI Taxonomy" id="1653850"/>
    <lineage>
        <taxon>Bacteria</taxon>
        <taxon>Pseudomonadati</taxon>
        <taxon>Planctomycetota</taxon>
        <taxon>Planctomycetia</taxon>
        <taxon>Planctomycetales</taxon>
        <taxon>Planctomycetaceae</taxon>
        <taxon>Planctomyces</taxon>
    </lineage>
</organism>
<dbReference type="Proteomes" id="UP000321083">
    <property type="component" value="Unassembled WGS sequence"/>
</dbReference>
<evidence type="ECO:0000313" key="3">
    <source>
        <dbReference type="Proteomes" id="UP000321083"/>
    </source>
</evidence>
<gene>
    <name evidence="1" type="ORF">E3A20_13810</name>
    <name evidence="2" type="ORF">E3A20_13860</name>
</gene>
<name>A0A5C6M3Z9_9PLAN</name>
<reference evidence="2 3" key="2">
    <citation type="submission" date="2019-08" db="EMBL/GenBank/DDBJ databases">
        <authorList>
            <person name="Henke P."/>
        </authorList>
    </citation>
    <scope>NUCLEOTIDE SEQUENCE [LARGE SCALE GENOMIC DNA]</scope>
    <source>
        <strain evidence="2">Phe10_nw2017</strain>
    </source>
</reference>
<proteinExistence type="predicted"/>
<sequence>MAIAFEMTAAVRFDLVVFCNGKWQP</sequence>